<name>A0A9W4G9M3_9CYAN</name>
<evidence type="ECO:0000313" key="10">
    <source>
        <dbReference type="Proteomes" id="UP001153719"/>
    </source>
</evidence>
<dbReference type="InterPro" id="IPR029060">
    <property type="entry name" value="PIN-like_dom_sf"/>
</dbReference>
<dbReference type="InterPro" id="IPR002716">
    <property type="entry name" value="PIN_dom"/>
</dbReference>
<dbReference type="InterPro" id="IPR050556">
    <property type="entry name" value="Type_II_TA_system_RNase"/>
</dbReference>
<dbReference type="Pfam" id="PF01850">
    <property type="entry name" value="PIN"/>
    <property type="match status" value="1"/>
</dbReference>
<sequence length="139" mass="16013">MNRFLLDTNIISEPLKLKPNPVIISRLQQYQEEVSIATVTWHELVFGCYRLPISKRRERIEQYLHEIIEPNIPILSYNVAAAEWFALERARLTANGKPPAYADGQIAATAQVNNLTLITNNVSDYANFQNLRVENWFVV</sequence>
<keyword evidence="2" id="KW-1277">Toxin-antitoxin system</keyword>
<comment type="cofactor">
    <cofactor evidence="1">
        <name>Mg(2+)</name>
        <dbReference type="ChEBI" id="CHEBI:18420"/>
    </cofactor>
</comment>
<evidence type="ECO:0000256" key="5">
    <source>
        <dbReference type="ARBA" id="ARBA00022801"/>
    </source>
</evidence>
<evidence type="ECO:0000256" key="6">
    <source>
        <dbReference type="ARBA" id="ARBA00022842"/>
    </source>
</evidence>
<feature type="domain" description="PIN" evidence="8">
    <location>
        <begin position="5"/>
        <end position="121"/>
    </location>
</feature>
<keyword evidence="10" id="KW-1185">Reference proteome</keyword>
<dbReference type="GO" id="GO:0046872">
    <property type="term" value="F:metal ion binding"/>
    <property type="evidence" value="ECO:0007669"/>
    <property type="project" value="UniProtKB-KW"/>
</dbReference>
<gene>
    <name evidence="9" type="primary">fitB</name>
    <name evidence="9" type="ORF">NO713_03750</name>
</gene>
<dbReference type="Proteomes" id="UP001153719">
    <property type="component" value="Chromosome"/>
</dbReference>
<proteinExistence type="inferred from homology"/>
<dbReference type="RefSeq" id="WP_254174369.1">
    <property type="nucleotide sequence ID" value="NZ_LR882967.1"/>
</dbReference>
<accession>A0A9W4G9M3</accession>
<organism evidence="9 10">
    <name type="scientific">Planktothrix pseudagardhii</name>
    <dbReference type="NCBI Taxonomy" id="132604"/>
    <lineage>
        <taxon>Bacteria</taxon>
        <taxon>Bacillati</taxon>
        <taxon>Cyanobacteriota</taxon>
        <taxon>Cyanophyceae</taxon>
        <taxon>Oscillatoriophycideae</taxon>
        <taxon>Oscillatoriales</taxon>
        <taxon>Microcoleaceae</taxon>
        <taxon>Planktothrix</taxon>
    </lineage>
</organism>
<dbReference type="PANTHER" id="PTHR33653">
    <property type="entry name" value="RIBONUCLEASE VAPC2"/>
    <property type="match status" value="1"/>
</dbReference>
<keyword evidence="3" id="KW-0540">Nuclease</keyword>
<dbReference type="GO" id="GO:0016787">
    <property type="term" value="F:hydrolase activity"/>
    <property type="evidence" value="ECO:0007669"/>
    <property type="project" value="UniProtKB-KW"/>
</dbReference>
<dbReference type="EMBL" id="LR882967">
    <property type="protein sequence ID" value="CAD5969919.1"/>
    <property type="molecule type" value="Genomic_DNA"/>
</dbReference>
<evidence type="ECO:0000256" key="2">
    <source>
        <dbReference type="ARBA" id="ARBA00022649"/>
    </source>
</evidence>
<keyword evidence="4" id="KW-0479">Metal-binding</keyword>
<dbReference type="CDD" id="cd18747">
    <property type="entry name" value="PIN_VapC4-5_FitB-like"/>
    <property type="match status" value="1"/>
</dbReference>
<evidence type="ECO:0000256" key="7">
    <source>
        <dbReference type="ARBA" id="ARBA00038093"/>
    </source>
</evidence>
<keyword evidence="6" id="KW-0460">Magnesium</keyword>
<reference evidence="9" key="1">
    <citation type="submission" date="2020-09" db="EMBL/GenBank/DDBJ databases">
        <authorList>
            <person name="Blom J."/>
        </authorList>
    </citation>
    <scope>NUCLEOTIDE SEQUENCE</scope>
    <source>
        <strain evidence="9">No.713</strain>
    </source>
</reference>
<comment type="similarity">
    <text evidence="7">Belongs to the PINc/VapC protein family.</text>
</comment>
<evidence type="ECO:0000259" key="8">
    <source>
        <dbReference type="Pfam" id="PF01850"/>
    </source>
</evidence>
<evidence type="ECO:0000256" key="4">
    <source>
        <dbReference type="ARBA" id="ARBA00022723"/>
    </source>
</evidence>
<dbReference type="GO" id="GO:0004518">
    <property type="term" value="F:nuclease activity"/>
    <property type="evidence" value="ECO:0007669"/>
    <property type="project" value="UniProtKB-KW"/>
</dbReference>
<dbReference type="EC" id="3.1.-.-" evidence="9"/>
<keyword evidence="5 9" id="KW-0378">Hydrolase</keyword>
<dbReference type="KEGG" id="ppsu:NO713_03750"/>
<dbReference type="SUPFAM" id="SSF88723">
    <property type="entry name" value="PIN domain-like"/>
    <property type="match status" value="1"/>
</dbReference>
<protein>
    <submittedName>
        <fullName evidence="9">Toxin FitB</fullName>
        <ecNumber evidence="9">3.1.-.-</ecNumber>
    </submittedName>
</protein>
<dbReference type="AlphaFoldDB" id="A0A9W4G9M3"/>
<evidence type="ECO:0000313" key="9">
    <source>
        <dbReference type="EMBL" id="CAD5969919.1"/>
    </source>
</evidence>
<dbReference type="PANTHER" id="PTHR33653:SF1">
    <property type="entry name" value="RIBONUCLEASE VAPC2"/>
    <property type="match status" value="1"/>
</dbReference>
<dbReference type="Gene3D" id="3.40.50.1010">
    <property type="entry name" value="5'-nuclease"/>
    <property type="match status" value="1"/>
</dbReference>
<evidence type="ECO:0000256" key="3">
    <source>
        <dbReference type="ARBA" id="ARBA00022722"/>
    </source>
</evidence>
<evidence type="ECO:0000256" key="1">
    <source>
        <dbReference type="ARBA" id="ARBA00001946"/>
    </source>
</evidence>